<feature type="binding site" description="axial binding residue" evidence="5">
    <location>
        <position position="84"/>
    </location>
    <ligand>
        <name>chlorophyll b</name>
        <dbReference type="ChEBI" id="CHEBI:61721"/>
        <label>1</label>
    </ligand>
    <ligandPart>
        <name>Mg</name>
        <dbReference type="ChEBI" id="CHEBI:25107"/>
    </ligandPart>
</feature>
<keyword evidence="5" id="KW-0157">Chromophore</keyword>
<keyword evidence="4" id="KW-0934">Plastid</keyword>
<dbReference type="GO" id="GO:0009765">
    <property type="term" value="P:photosynthesis, light harvesting"/>
    <property type="evidence" value="ECO:0007669"/>
    <property type="project" value="InterPro"/>
</dbReference>
<evidence type="ECO:0000256" key="3">
    <source>
        <dbReference type="ARBA" id="ARBA00022531"/>
    </source>
</evidence>
<dbReference type="InterPro" id="IPR022796">
    <property type="entry name" value="Chloroa_b-bind"/>
</dbReference>
<accession>A0A7S0J7F2</accession>
<keyword evidence="2" id="KW-0150">Chloroplast</keyword>
<feature type="binding site" evidence="5">
    <location>
        <position position="179"/>
    </location>
    <ligand>
        <name>chlorophyll a</name>
        <dbReference type="ChEBI" id="CHEBI:58416"/>
        <label>1</label>
    </ligand>
</feature>
<evidence type="ECO:0000256" key="2">
    <source>
        <dbReference type="ARBA" id="ARBA00022528"/>
    </source>
</evidence>
<dbReference type="EMBL" id="HBER01036557">
    <property type="protein sequence ID" value="CAD8543257.1"/>
    <property type="molecule type" value="Transcribed_RNA"/>
</dbReference>
<dbReference type="Gene3D" id="1.10.3460.10">
    <property type="entry name" value="Chlorophyll a/b binding protein domain"/>
    <property type="match status" value="1"/>
</dbReference>
<feature type="binding site" evidence="5">
    <location>
        <position position="184"/>
    </location>
    <ligand>
        <name>chlorophyll a</name>
        <dbReference type="ChEBI" id="CHEBI:58416"/>
        <label>1</label>
    </ligand>
</feature>
<evidence type="ECO:0000313" key="6">
    <source>
        <dbReference type="EMBL" id="CAD8543257.1"/>
    </source>
</evidence>
<dbReference type="AlphaFoldDB" id="A0A7S0J7F2"/>
<keyword evidence="3" id="KW-0602">Photosynthesis</keyword>
<organism evidence="6">
    <name type="scientific">Calcidiscus leptoporus</name>
    <dbReference type="NCBI Taxonomy" id="127549"/>
    <lineage>
        <taxon>Eukaryota</taxon>
        <taxon>Haptista</taxon>
        <taxon>Haptophyta</taxon>
        <taxon>Prymnesiophyceae</taxon>
        <taxon>Coccolithales</taxon>
        <taxon>Calcidiscaceae</taxon>
        <taxon>Calcidiscus</taxon>
    </lineage>
</organism>
<dbReference type="InterPro" id="IPR001344">
    <property type="entry name" value="Chloro_AB-bd_pln"/>
</dbReference>
<proteinExistence type="predicted"/>
<keyword evidence="5" id="KW-0148">Chlorophyll</keyword>
<dbReference type="GO" id="GO:0016020">
    <property type="term" value="C:membrane"/>
    <property type="evidence" value="ECO:0007669"/>
    <property type="project" value="InterPro"/>
</dbReference>
<evidence type="ECO:0000256" key="4">
    <source>
        <dbReference type="ARBA" id="ARBA00022640"/>
    </source>
</evidence>
<feature type="binding site" evidence="5">
    <location>
        <position position="62"/>
    </location>
    <ligand>
        <name>chlorophyll a</name>
        <dbReference type="ChEBI" id="CHEBI:58416"/>
        <label>1</label>
    </ligand>
</feature>
<reference evidence="6" key="1">
    <citation type="submission" date="2021-01" db="EMBL/GenBank/DDBJ databases">
        <authorList>
            <person name="Corre E."/>
            <person name="Pelletier E."/>
            <person name="Niang G."/>
            <person name="Scheremetjew M."/>
            <person name="Finn R."/>
            <person name="Kale V."/>
            <person name="Holt S."/>
            <person name="Cochrane G."/>
            <person name="Meng A."/>
            <person name="Brown T."/>
            <person name="Cohen L."/>
        </authorList>
    </citation>
    <scope>NUCLEOTIDE SEQUENCE</scope>
    <source>
        <strain evidence="6">RCC1130</strain>
    </source>
</reference>
<feature type="binding site" evidence="5">
    <location>
        <position position="196"/>
    </location>
    <ligand>
        <name>chlorophyll a</name>
        <dbReference type="ChEBI" id="CHEBI:58416"/>
        <label>1</label>
    </ligand>
</feature>
<feature type="binding site" evidence="5">
    <location>
        <position position="178"/>
    </location>
    <ligand>
        <name>chlorophyll a</name>
        <dbReference type="ChEBI" id="CHEBI:58416"/>
        <label>1</label>
    </ligand>
</feature>
<name>A0A7S0J7F2_9EUKA</name>
<evidence type="ECO:0000256" key="5">
    <source>
        <dbReference type="PIRSR" id="PIRSR601344-1"/>
    </source>
</evidence>
<feature type="binding site" evidence="5">
    <location>
        <position position="79"/>
    </location>
    <ligand>
        <name>chlorophyll a</name>
        <dbReference type="ChEBI" id="CHEBI:58416"/>
        <label>1</label>
    </ligand>
</feature>
<dbReference type="PANTHER" id="PTHR21649">
    <property type="entry name" value="CHLOROPHYLL A/B BINDING PROTEIN"/>
    <property type="match status" value="1"/>
</dbReference>
<dbReference type="GO" id="GO:0009507">
    <property type="term" value="C:chloroplast"/>
    <property type="evidence" value="ECO:0007669"/>
    <property type="project" value="UniProtKB-SubCell"/>
</dbReference>
<feature type="binding site" evidence="5">
    <location>
        <position position="82"/>
    </location>
    <ligand>
        <name>chlorophyll a</name>
        <dbReference type="ChEBI" id="CHEBI:58416"/>
        <label>1</label>
    </ligand>
</feature>
<dbReference type="GO" id="GO:0016168">
    <property type="term" value="F:chlorophyll binding"/>
    <property type="evidence" value="ECO:0007669"/>
    <property type="project" value="UniProtKB-KW"/>
</dbReference>
<sequence>MLTLLSFSAGFTPMGRLPAGAGNHVNVAMAIERSAAIPFLKKPPALDGTMAGDVGFDPLGFSTTITELGGDLNYVREAELMHGRQSMLAVVGFVFPSIFGKLPVEWTASVSSEPLTAQYQLPDVVLGQLALSIAIAEGIRASIIYKEDSVPGEHGFDPAGFIPKFCNTPEKMANMKLKEITHCRAAMIAFVGFVFQEAVTGHVWPLI</sequence>
<dbReference type="Pfam" id="PF00504">
    <property type="entry name" value="Chloroa_b-bind"/>
    <property type="match status" value="1"/>
</dbReference>
<dbReference type="SUPFAM" id="SSF103511">
    <property type="entry name" value="Chlorophyll a-b binding protein"/>
    <property type="match status" value="1"/>
</dbReference>
<gene>
    <name evidence="6" type="ORF">CLEP1334_LOCUS18544</name>
</gene>
<comment type="subcellular location">
    <subcellularLocation>
        <location evidence="1">Plastid</location>
        <location evidence="1">Chloroplast</location>
    </subcellularLocation>
</comment>
<evidence type="ECO:0000256" key="1">
    <source>
        <dbReference type="ARBA" id="ARBA00004229"/>
    </source>
</evidence>
<protein>
    <submittedName>
        <fullName evidence="6">Uncharacterized protein</fullName>
    </submittedName>
</protein>